<sequence>MVPLFLRISLISTSIFLACSFSVFGEGKLMASTLEGVNNYRNNSKNTEIYTNFTEGFIGKPNEVKVIESVDEGMDEEGVINLTSKTASPSNIAEFSPKLDLYSTSASAYIAGEPILVITSATNPFSTYLSEILLAEGLNEFITSDISTITSNMLDLYDVILIGEIPVTDAQALLLGNWVDAGGTIIAFKPDTRLAPYVGLTAVGGSLSDKYLLINTTSGPGKGLVSETIQYHSAADLYTLNGATSLATLYSDANTATIYPAVSSYEVGTNGGKAVVFTYDLARSVVYTRQGNPLWAGQERDGSSPIRSNDMFFPDWIDLDKVAIPQADEQQRLLANIIIQNNKKPLPRFWYLPRGLKAAVVMTGDDHASGGTKARFDHYLELSDDNSAAAVADWRAIRGSSYIYPNSPITNQEAKYFEDQGFEIALHLSSNCADYTYQSLENDLTSQLATMQSNYPSLSDPVTNRTHCIAFSDWASQPKLEVANGIRLDANYYYWPETWVQDRPGLFTGSGMAMRFADLDGSLIDIYQLNTQMTDESGQSFPETIDELLDKALGVEGYYGVFCANMHTDADTSEGSEYIIASAKSRDVPVISSKQILTWLDGRNESTFHTLSWNQNILNFSMSVANGAHKLEGMLPFVKDNLQVSSITSNGNPVTFRKENIKGMEYVFFPASTGEFNAVYGLNEQPSIAITAPSNNADFTAPAQIIIEADALDTDGSVTKVEFYEGVNKLGEVLTSPFSFNWENVPEGAYAITAKVIDDQGGSSVSSIVNVNVKGVCPCTVFEQTDIPDNELWNDVQALQLGMKFQTMEDGYITGVRFYKQSGNTGTHTGQLYSIGGTLLAEAVFTNETASGWQEVAFSNPVAVTANSSYVISYHSSEGYYSADTPFFINDVLNEPLRGLADGENGSNGVYRYSNTPVFPTQSYQSSNYWVDAVFNFGEDISIPPVVTIDSPVENTEFTSPADVLIEVSASDADGFITKVEFFEGTTKLGEVLDSPYSFNWNNVSSGNYSLTAIATDNEGEITTSEAINITVADPPSPDCPCTVFQSTDYPTNNLFSEGQGLQLGMKFRAIEDGYITGVRFYKQIGNSGVHTGQLYSLGGILLAEVVFANETSSGWQEMAFSTPVPILANTTYIISYHTNNGHYSASNQFFSSAVENVKLKGLANGEDGPNGVYRYATNPSFPNQSYQSGNYWVDAVFNTSTALNIEPSITLSSPINNTDLTTPTDIIFEASASDADGSITKVEFFQGSTKLGEDLSSPYSFNWSNVATGNYILTAVATDNEGATTTSVAVNVSVVDPQVPVCPCTVFEPTDIPSNILFSDGQGLQLGMKFRSTQDGEITGVRFYKQSGNTGTHTGQLYSGTGTLLAEAVFTNETSSGWQEVSFSSVVPITANTTYVVSYHSSNGYYSADNQYFNSAVVNNPLRALANGEDGGNGVYKYSGTPSFPDQTYQSGNYWVDVVFNTPQVASLQATLSLDPLMKTSISTQSTEEALSDVLSVYPNPFSAMATLNFVVQEGGDYIVSLYDSKGAFITQIKQGSAAPGDQYFVEIDGEGMAPGVYLLRLKTQRGTKTFRIILNR</sequence>
<dbReference type="EMBL" id="JAKGTH010000009">
    <property type="protein sequence ID" value="MCF4102194.1"/>
    <property type="molecule type" value="Genomic_DNA"/>
</dbReference>
<dbReference type="InterPro" id="IPR025141">
    <property type="entry name" value="DUF4082"/>
</dbReference>
<dbReference type="RefSeq" id="WP_236134341.1">
    <property type="nucleotide sequence ID" value="NZ_JAKGTH010000009.1"/>
</dbReference>
<keyword evidence="1" id="KW-0732">Signal</keyword>
<proteinExistence type="predicted"/>
<feature type="domain" description="DUF4082" evidence="2">
    <location>
        <begin position="1313"/>
        <end position="1457"/>
    </location>
</feature>
<feature type="domain" description="DUF4082" evidence="2">
    <location>
        <begin position="787"/>
        <end position="931"/>
    </location>
</feature>
<dbReference type="Proteomes" id="UP001179363">
    <property type="component" value="Unassembled WGS sequence"/>
</dbReference>
<reference evidence="3" key="1">
    <citation type="submission" date="2022-01" db="EMBL/GenBank/DDBJ databases">
        <title>Gillisia lutea sp. nov., isolated from marine plastic residues from the Malvarosa beach (Valencia, Spain).</title>
        <authorList>
            <person name="Vidal-Verdu A."/>
            <person name="Molina-Menor E."/>
            <person name="Satari L."/>
            <person name="Pascual J."/>
            <person name="Pereto J."/>
            <person name="Porcar M."/>
        </authorList>
    </citation>
    <scope>NUCLEOTIDE SEQUENCE</scope>
    <source>
        <strain evidence="3">M10.2A</strain>
    </source>
</reference>
<name>A0ABS9EK08_9FLAO</name>
<dbReference type="InterPro" id="IPR026444">
    <property type="entry name" value="Secre_tail"/>
</dbReference>
<protein>
    <submittedName>
        <fullName evidence="3">DUF4082 domain-containing protein</fullName>
    </submittedName>
</protein>
<organism evidence="3 4">
    <name type="scientific">Gillisia lutea</name>
    <dbReference type="NCBI Taxonomy" id="2909668"/>
    <lineage>
        <taxon>Bacteria</taxon>
        <taxon>Pseudomonadati</taxon>
        <taxon>Bacteroidota</taxon>
        <taxon>Flavobacteriia</taxon>
        <taxon>Flavobacteriales</taxon>
        <taxon>Flavobacteriaceae</taxon>
        <taxon>Gillisia</taxon>
    </lineage>
</organism>
<gene>
    <name evidence="3" type="ORF">L1I30_10985</name>
</gene>
<dbReference type="Pfam" id="PF13313">
    <property type="entry name" value="DUF4082"/>
    <property type="match status" value="3"/>
</dbReference>
<feature type="domain" description="DUF4082" evidence="2">
    <location>
        <begin position="1050"/>
        <end position="1194"/>
    </location>
</feature>
<accession>A0ABS9EK08</accession>
<comment type="caution">
    <text evidence="3">The sequence shown here is derived from an EMBL/GenBank/DDBJ whole genome shotgun (WGS) entry which is preliminary data.</text>
</comment>
<evidence type="ECO:0000313" key="3">
    <source>
        <dbReference type="EMBL" id="MCF4102194.1"/>
    </source>
</evidence>
<dbReference type="PROSITE" id="PS51257">
    <property type="entry name" value="PROKAR_LIPOPROTEIN"/>
    <property type="match status" value="1"/>
</dbReference>
<evidence type="ECO:0000313" key="4">
    <source>
        <dbReference type="Proteomes" id="UP001179363"/>
    </source>
</evidence>
<dbReference type="NCBIfam" id="TIGR04183">
    <property type="entry name" value="Por_Secre_tail"/>
    <property type="match status" value="1"/>
</dbReference>
<keyword evidence="4" id="KW-1185">Reference proteome</keyword>
<evidence type="ECO:0000259" key="2">
    <source>
        <dbReference type="Pfam" id="PF13313"/>
    </source>
</evidence>
<dbReference type="Pfam" id="PF17957">
    <property type="entry name" value="Big_7"/>
    <property type="match status" value="3"/>
</dbReference>
<evidence type="ECO:0000256" key="1">
    <source>
        <dbReference type="ARBA" id="ARBA00022729"/>
    </source>
</evidence>
<dbReference type="Gene3D" id="2.60.40.10">
    <property type="entry name" value="Immunoglobulins"/>
    <property type="match status" value="3"/>
</dbReference>
<dbReference type="InterPro" id="IPR013783">
    <property type="entry name" value="Ig-like_fold"/>
</dbReference>